<evidence type="ECO:0000256" key="3">
    <source>
        <dbReference type="ARBA" id="ARBA00022490"/>
    </source>
</evidence>
<evidence type="ECO:0000256" key="8">
    <source>
        <dbReference type="ARBA" id="ARBA00024731"/>
    </source>
</evidence>
<dbReference type="PANTHER" id="PTHR43261:SF5">
    <property type="entry name" value="ELONGATION FACTOR G 1"/>
    <property type="match status" value="1"/>
</dbReference>
<dbReference type="Gene3D" id="2.40.30.10">
    <property type="entry name" value="Translation factors"/>
    <property type="match status" value="1"/>
</dbReference>
<name>A0ABU4S5F2_9GAMM</name>
<dbReference type="NCBIfam" id="TIGR00484">
    <property type="entry name" value="EF-G"/>
    <property type="match status" value="1"/>
</dbReference>
<proteinExistence type="inferred from homology"/>
<comment type="function">
    <text evidence="8 9">Catalyzes the GTP-dependent ribosomal translocation step during translation elongation. During this step, the ribosome changes from the pre-translocational (PRE) to the post-translocational (POST) state as the newly formed A-site-bound peptidyl-tRNA and P-site-bound deacylated tRNA move to the P and E sites, respectively. Catalyzes the coordinated movement of the two tRNA molecules, the mRNA and conformational changes in the ribosome.</text>
</comment>
<dbReference type="SMART" id="SM00838">
    <property type="entry name" value="EFG_C"/>
    <property type="match status" value="1"/>
</dbReference>
<dbReference type="Gene3D" id="3.30.230.10">
    <property type="match status" value="1"/>
</dbReference>
<evidence type="ECO:0000313" key="11">
    <source>
        <dbReference type="EMBL" id="MDX6851123.1"/>
    </source>
</evidence>
<dbReference type="PROSITE" id="PS00301">
    <property type="entry name" value="G_TR_1"/>
    <property type="match status" value="1"/>
</dbReference>
<dbReference type="SUPFAM" id="SSF52540">
    <property type="entry name" value="P-loop containing nucleoside triphosphate hydrolases"/>
    <property type="match status" value="1"/>
</dbReference>
<dbReference type="InterPro" id="IPR009000">
    <property type="entry name" value="Transl_B-barrel_sf"/>
</dbReference>
<dbReference type="CDD" id="cd04088">
    <property type="entry name" value="EFG_mtEFG_II"/>
    <property type="match status" value="1"/>
</dbReference>
<evidence type="ECO:0000256" key="6">
    <source>
        <dbReference type="ARBA" id="ARBA00022917"/>
    </source>
</evidence>
<dbReference type="PRINTS" id="PR00315">
    <property type="entry name" value="ELONGATNFCT"/>
</dbReference>
<dbReference type="SUPFAM" id="SSF54211">
    <property type="entry name" value="Ribosomal protein S5 domain 2-like"/>
    <property type="match status" value="1"/>
</dbReference>
<dbReference type="InterPro" id="IPR035647">
    <property type="entry name" value="EFG_III/V"/>
</dbReference>
<dbReference type="SUPFAM" id="SSF50447">
    <property type="entry name" value="Translation proteins"/>
    <property type="match status" value="1"/>
</dbReference>
<dbReference type="InterPro" id="IPR035649">
    <property type="entry name" value="EFG_V"/>
</dbReference>
<dbReference type="HAMAP" id="MF_00054_B">
    <property type="entry name" value="EF_G_EF_2_B"/>
    <property type="match status" value="1"/>
</dbReference>
<dbReference type="CDD" id="cd01886">
    <property type="entry name" value="EF-G"/>
    <property type="match status" value="1"/>
</dbReference>
<dbReference type="RefSeq" id="WP_302721695.1">
    <property type="nucleotide sequence ID" value="NZ_JAULRU010000371.1"/>
</dbReference>
<evidence type="ECO:0000256" key="9">
    <source>
        <dbReference type="HAMAP-Rule" id="MF_00054"/>
    </source>
</evidence>
<dbReference type="InterPro" id="IPR000640">
    <property type="entry name" value="EFG_V-like"/>
</dbReference>
<evidence type="ECO:0000256" key="4">
    <source>
        <dbReference type="ARBA" id="ARBA00022741"/>
    </source>
</evidence>
<dbReference type="Gene3D" id="3.30.70.870">
    <property type="entry name" value="Elongation Factor G (Translational Gtpase), domain 3"/>
    <property type="match status" value="1"/>
</dbReference>
<dbReference type="InterPro" id="IPR027417">
    <property type="entry name" value="P-loop_NTPase"/>
</dbReference>
<feature type="binding site" evidence="9">
    <location>
        <begin position="132"/>
        <end position="135"/>
    </location>
    <ligand>
        <name>GTP</name>
        <dbReference type="ChEBI" id="CHEBI:37565"/>
    </ligand>
</feature>
<dbReference type="InterPro" id="IPR005225">
    <property type="entry name" value="Small_GTP-bd"/>
</dbReference>
<comment type="caution">
    <text evidence="11">The sequence shown here is derived from an EMBL/GenBank/DDBJ whole genome shotgun (WGS) entry which is preliminary data.</text>
</comment>
<feature type="binding site" evidence="9">
    <location>
        <begin position="78"/>
        <end position="82"/>
    </location>
    <ligand>
        <name>GTP</name>
        <dbReference type="ChEBI" id="CHEBI:37565"/>
    </ligand>
</feature>
<dbReference type="Gene3D" id="3.30.70.240">
    <property type="match status" value="1"/>
</dbReference>
<keyword evidence="12" id="KW-1185">Reference proteome</keyword>
<dbReference type="PROSITE" id="PS51722">
    <property type="entry name" value="G_TR_2"/>
    <property type="match status" value="1"/>
</dbReference>
<dbReference type="Gene3D" id="3.40.50.300">
    <property type="entry name" value="P-loop containing nucleotide triphosphate hydrolases"/>
    <property type="match status" value="1"/>
</dbReference>
<dbReference type="SUPFAM" id="SSF54980">
    <property type="entry name" value="EF-G C-terminal domain-like"/>
    <property type="match status" value="2"/>
</dbReference>
<evidence type="ECO:0000259" key="10">
    <source>
        <dbReference type="PROSITE" id="PS51722"/>
    </source>
</evidence>
<dbReference type="InterPro" id="IPR014721">
    <property type="entry name" value="Ribsml_uS5_D2-typ_fold_subgr"/>
</dbReference>
<dbReference type="InterPro" id="IPR047872">
    <property type="entry name" value="EFG_IV"/>
</dbReference>
<dbReference type="CDD" id="cd16262">
    <property type="entry name" value="EFG_III"/>
    <property type="match status" value="1"/>
</dbReference>
<dbReference type="Pfam" id="PF00009">
    <property type="entry name" value="GTP_EFTU"/>
    <property type="match status" value="1"/>
</dbReference>
<keyword evidence="6 9" id="KW-0648">Protein biosynthesis</keyword>
<dbReference type="Proteomes" id="UP001273505">
    <property type="component" value="Unassembled WGS sequence"/>
</dbReference>
<dbReference type="NCBIfam" id="NF009381">
    <property type="entry name" value="PRK12740.1-5"/>
    <property type="match status" value="1"/>
</dbReference>
<dbReference type="CDD" id="cd01434">
    <property type="entry name" value="EFG_mtEFG1_IV"/>
    <property type="match status" value="1"/>
</dbReference>
<feature type="domain" description="Tr-type G" evidence="10">
    <location>
        <begin position="5"/>
        <end position="280"/>
    </location>
</feature>
<dbReference type="Pfam" id="PF03764">
    <property type="entry name" value="EFG_IV"/>
    <property type="match status" value="1"/>
</dbReference>
<dbReference type="InterPro" id="IPR031157">
    <property type="entry name" value="G_TR_CS"/>
</dbReference>
<dbReference type="InterPro" id="IPR041095">
    <property type="entry name" value="EFG_II"/>
</dbReference>
<keyword evidence="4 9" id="KW-0547">Nucleotide-binding</keyword>
<dbReference type="GO" id="GO:0003746">
    <property type="term" value="F:translation elongation factor activity"/>
    <property type="evidence" value="ECO:0007669"/>
    <property type="project" value="UniProtKB-KW"/>
</dbReference>
<comment type="subcellular location">
    <subcellularLocation>
        <location evidence="9">Cytoplasm</location>
    </subcellularLocation>
</comment>
<dbReference type="InterPro" id="IPR004161">
    <property type="entry name" value="EFTu-like_2"/>
</dbReference>
<dbReference type="CDD" id="cd03713">
    <property type="entry name" value="EFG_mtEFG_C"/>
    <property type="match status" value="1"/>
</dbReference>
<dbReference type="Pfam" id="PF00679">
    <property type="entry name" value="EFG_C"/>
    <property type="match status" value="1"/>
</dbReference>
<evidence type="ECO:0000256" key="2">
    <source>
        <dbReference type="ARBA" id="ARBA00017872"/>
    </source>
</evidence>
<keyword evidence="7 9" id="KW-0342">GTP-binding</keyword>
<sequence>MTDLSLYRNIGIFAHVDAGKTTTTERILKLTGKIHKLGEVHEGESTTDFMEQEAERGITIQSAAVTCEWKGHRLNVIDTPGHVDFTVEVYRSLKVLDGGIGVFCGSGGVEPQSETNWRYANESEVARIIFVNKLDRIGADFLNVVDQIQNVLGAKPLVMTLPIGREDTFSGVVDLLTKQAYVWDDSGQPENYDIVDIPADMADDVDMYREQLIETAVEMDDDLMMAYMEGEEPSVEDLKRCIRKGTRDLEFFPTFCGSAFKNKGMQLVLDAVVDYLPAPAEVDPQDLTDEEGNPTGEKAIVSADEPLRALAFKIMDDRFGALTFVRIYSGKLNKGDTILNSFTGKTERVGRMVEMQADERNELSHAQAGDIIAIVGMKNVQTGHTLCDPKNPCTLEAMVFPDPVISIAVAPKDKGSTEKMGIAIGKMVAEDPSFRVETDEDSGETILKGMGELHLDIKVDILKRTYGVEMEVGQPQVAYRETITQAIEDSYTHKKQSGGSGQFGKIDYRIKPGEANTGFTFSSSVVGGNVPKEFFPAIEKGFKGMMDRGPLAGFPVLDVEIELYDGAFHAVDSSAVAFEIAAKGAFRQSMPKAGPQLLEPIMKVDVFTPEDHVGDVIGDLNRRRGMINGQEPNATGVRIKAEVPLSEMFGYIGHLRTMTSGRGQFSMEFSKYAPCPANVTEEVIAKVKEREAAEKK</sequence>
<keyword evidence="3 9" id="KW-0963">Cytoplasm</keyword>
<accession>A0ABU4S5F2</accession>
<dbReference type="InterPro" id="IPR000795">
    <property type="entry name" value="T_Tr_GTP-bd_dom"/>
</dbReference>
<dbReference type="PANTHER" id="PTHR43261">
    <property type="entry name" value="TRANSLATION ELONGATION FACTOR G-RELATED"/>
    <property type="match status" value="1"/>
</dbReference>
<dbReference type="Pfam" id="PF14492">
    <property type="entry name" value="EFG_III"/>
    <property type="match status" value="1"/>
</dbReference>
<dbReference type="EMBL" id="JAXAFO010000040">
    <property type="protein sequence ID" value="MDX6851123.1"/>
    <property type="molecule type" value="Genomic_DNA"/>
</dbReference>
<reference evidence="11 12" key="1">
    <citation type="submission" date="2023-11" db="EMBL/GenBank/DDBJ databases">
        <title>Gilvimarinus fulvus sp. nov., isolated from the surface of Kelp.</title>
        <authorList>
            <person name="Sun Y.Y."/>
            <person name="Gong Y."/>
            <person name="Du Z.J."/>
        </authorList>
    </citation>
    <scope>NUCLEOTIDE SEQUENCE [LARGE SCALE GENOMIC DNA]</scope>
    <source>
        <strain evidence="11 12">SDUM040013</strain>
    </source>
</reference>
<dbReference type="SMART" id="SM00889">
    <property type="entry name" value="EFG_IV"/>
    <property type="match status" value="1"/>
</dbReference>
<evidence type="ECO:0000256" key="7">
    <source>
        <dbReference type="ARBA" id="ARBA00023134"/>
    </source>
</evidence>
<evidence type="ECO:0000313" key="12">
    <source>
        <dbReference type="Proteomes" id="UP001273505"/>
    </source>
</evidence>
<protein>
    <recommendedName>
        <fullName evidence="2 9">Elongation factor G</fullName>
        <shortName evidence="9">EF-G</shortName>
    </recommendedName>
</protein>
<dbReference type="Pfam" id="PF03144">
    <property type="entry name" value="GTP_EFTU_D2"/>
    <property type="match status" value="1"/>
</dbReference>
<dbReference type="InterPro" id="IPR020568">
    <property type="entry name" value="Ribosomal_Su5_D2-typ_SF"/>
</dbReference>
<keyword evidence="5 9" id="KW-0251">Elongation factor</keyword>
<organism evidence="11 12">
    <name type="scientific">Gilvimarinus gilvus</name>
    <dbReference type="NCBI Taxonomy" id="3058038"/>
    <lineage>
        <taxon>Bacteria</taxon>
        <taxon>Pseudomonadati</taxon>
        <taxon>Pseudomonadota</taxon>
        <taxon>Gammaproteobacteria</taxon>
        <taxon>Cellvibrionales</taxon>
        <taxon>Cellvibrionaceae</taxon>
        <taxon>Gilvimarinus</taxon>
    </lineage>
</organism>
<feature type="binding site" evidence="9">
    <location>
        <begin position="14"/>
        <end position="21"/>
    </location>
    <ligand>
        <name>GTP</name>
        <dbReference type="ChEBI" id="CHEBI:37565"/>
    </ligand>
</feature>
<dbReference type="InterPro" id="IPR005517">
    <property type="entry name" value="Transl_elong_EFG/EF2_IV"/>
</dbReference>
<gene>
    <name evidence="9 11" type="primary">fusA</name>
    <name evidence="11" type="ORF">SCD92_17225</name>
</gene>
<dbReference type="InterPro" id="IPR004540">
    <property type="entry name" value="Transl_elong_EFG/EF2"/>
</dbReference>
<dbReference type="NCBIfam" id="TIGR00231">
    <property type="entry name" value="small_GTP"/>
    <property type="match status" value="1"/>
</dbReference>
<evidence type="ECO:0000256" key="5">
    <source>
        <dbReference type="ARBA" id="ARBA00022768"/>
    </source>
</evidence>
<comment type="similarity">
    <text evidence="1 9">Belongs to the TRAFAC class translation factor GTPase superfamily. Classic translation factor GTPase family. EF-G/EF-2 subfamily.</text>
</comment>
<evidence type="ECO:0000256" key="1">
    <source>
        <dbReference type="ARBA" id="ARBA00005870"/>
    </source>
</evidence>
<dbReference type="InterPro" id="IPR009022">
    <property type="entry name" value="EFG_III"/>
</dbReference>